<reference evidence="1 2" key="1">
    <citation type="journal article" date="2014" name="Genome Announc.">
        <title>Draft Genome Sequence of the Haloacid-Degrading Burkholderia caribensis Strain MBA4.</title>
        <authorList>
            <person name="Pan Y."/>
            <person name="Kong K.F."/>
            <person name="Tsang J.S."/>
        </authorList>
    </citation>
    <scope>NUCLEOTIDE SEQUENCE [LARGE SCALE GENOMIC DNA]</scope>
    <source>
        <strain evidence="1 2">MBA4</strain>
    </source>
</reference>
<evidence type="ECO:0000313" key="1">
    <source>
        <dbReference type="EMBL" id="ALL64616.1"/>
    </source>
</evidence>
<dbReference type="EMBL" id="CP012746">
    <property type="protein sequence ID" value="ALL64616.1"/>
    <property type="molecule type" value="Genomic_DNA"/>
</dbReference>
<sequence length="44" mass="4890">MLHVAVILFACVANTLNKRLTRFDHPNPGKRQRLVCAAQVANCV</sequence>
<name>A0A0P0R8A9_9BURK</name>
<evidence type="ECO:0000313" key="2">
    <source>
        <dbReference type="Proteomes" id="UP000019146"/>
    </source>
</evidence>
<dbReference type="AlphaFoldDB" id="A0A0P0R8A9"/>
<proteinExistence type="predicted"/>
<protein>
    <submittedName>
        <fullName evidence="1">Uncharacterized protein</fullName>
    </submittedName>
</protein>
<accession>A0A0P0R8A9</accession>
<dbReference type="KEGG" id="bcai:K788_0009122"/>
<gene>
    <name evidence="1" type="ORF">K788_0009122</name>
</gene>
<dbReference type="Proteomes" id="UP000019146">
    <property type="component" value="Chromosome 1"/>
</dbReference>
<organism evidence="1 2">
    <name type="scientific">Paraburkholderia caribensis MBA4</name>
    <dbReference type="NCBI Taxonomy" id="1323664"/>
    <lineage>
        <taxon>Bacteria</taxon>
        <taxon>Pseudomonadati</taxon>
        <taxon>Pseudomonadota</taxon>
        <taxon>Betaproteobacteria</taxon>
        <taxon>Burkholderiales</taxon>
        <taxon>Burkholderiaceae</taxon>
        <taxon>Paraburkholderia</taxon>
    </lineage>
</organism>